<dbReference type="PANTHER" id="PTHR21615:SF2">
    <property type="entry name" value="CYCLIN N-TERMINAL DOMAIN-CONTAINING PROTEIN 1"/>
    <property type="match status" value="1"/>
</dbReference>
<dbReference type="PANTHER" id="PTHR21615">
    <property type="entry name" value="CYCLIN N-TERMINAL DOMAIN-CONTAINING PROTEIN 1"/>
    <property type="match status" value="1"/>
</dbReference>
<organism evidence="3 4">
    <name type="scientific">Mesorhabditis spiculigera</name>
    <dbReference type="NCBI Taxonomy" id="96644"/>
    <lineage>
        <taxon>Eukaryota</taxon>
        <taxon>Metazoa</taxon>
        <taxon>Ecdysozoa</taxon>
        <taxon>Nematoda</taxon>
        <taxon>Chromadorea</taxon>
        <taxon>Rhabditida</taxon>
        <taxon>Rhabditina</taxon>
        <taxon>Rhabditomorpha</taxon>
        <taxon>Rhabditoidea</taxon>
        <taxon>Rhabditidae</taxon>
        <taxon>Mesorhabditinae</taxon>
        <taxon>Mesorhabditis</taxon>
    </lineage>
</organism>
<feature type="non-terminal residue" evidence="3">
    <location>
        <position position="1"/>
    </location>
</feature>
<dbReference type="GO" id="GO:0007131">
    <property type="term" value="P:reciprocal meiotic recombination"/>
    <property type="evidence" value="ECO:0007669"/>
    <property type="project" value="TreeGrafter"/>
</dbReference>
<dbReference type="Pfam" id="PF00134">
    <property type="entry name" value="Cyclin_N"/>
    <property type="match status" value="1"/>
</dbReference>
<feature type="domain" description="Cyclin N-terminal" evidence="2">
    <location>
        <begin position="44"/>
        <end position="185"/>
    </location>
</feature>
<gene>
    <name evidence="3" type="ORF">MSPICULIGERA_LOCUS3357</name>
</gene>
<keyword evidence="4" id="KW-1185">Reference proteome</keyword>
<dbReference type="GO" id="GO:0035861">
    <property type="term" value="C:site of double-strand break"/>
    <property type="evidence" value="ECO:0007669"/>
    <property type="project" value="TreeGrafter"/>
</dbReference>
<accession>A0AA36C9K8</accession>
<sequence length="320" mass="36795">MSEAEHVEVAEKQQPKGPVDFTDPTFELNETYVEDMFEEMRRENRVSKYFHRHQPLNYLNKKVLDYIFTMCTRLRLPPDVRFTAALIFDKYMSRQTAQAHHFIDTLELTQEQKDQQWDKTQCNIIRQLVLRLASCIQIASKENKFDDSLSNEAVTKMLVAIGSPYHPQAILKSELRVLSTIDYTIPQSPAPYMENILKVLANSDKALKHCNEVWDHALLFLDMTFAYQRQITNEFNCQLNEDAPPNKERKAVQVMGDWMLVGSACIVCGLGCVHGMEVADQKAIVLGDITRIDEQHIVQLASTIMKTVRAERQRSAVSTP</sequence>
<reference evidence="3" key="1">
    <citation type="submission" date="2023-06" db="EMBL/GenBank/DDBJ databases">
        <authorList>
            <person name="Delattre M."/>
        </authorList>
    </citation>
    <scope>NUCLEOTIDE SEQUENCE</scope>
    <source>
        <strain evidence="3">AF72</strain>
    </source>
</reference>
<comment type="caution">
    <text evidence="3">The sequence shown here is derived from an EMBL/GenBank/DDBJ whole genome shotgun (WGS) entry which is preliminary data.</text>
</comment>
<protein>
    <recommendedName>
        <fullName evidence="2">Cyclin N-terminal domain-containing protein</fullName>
    </recommendedName>
</protein>
<dbReference type="Proteomes" id="UP001177023">
    <property type="component" value="Unassembled WGS sequence"/>
</dbReference>
<evidence type="ECO:0000259" key="2">
    <source>
        <dbReference type="Pfam" id="PF00134"/>
    </source>
</evidence>
<feature type="compositionally biased region" description="Basic and acidic residues" evidence="1">
    <location>
        <begin position="1"/>
        <end position="14"/>
    </location>
</feature>
<dbReference type="EMBL" id="CATQJA010000901">
    <property type="protein sequence ID" value="CAJ0564684.1"/>
    <property type="molecule type" value="Genomic_DNA"/>
</dbReference>
<dbReference type="InterPro" id="IPR006671">
    <property type="entry name" value="Cyclin_N"/>
</dbReference>
<evidence type="ECO:0000313" key="4">
    <source>
        <dbReference type="Proteomes" id="UP001177023"/>
    </source>
</evidence>
<proteinExistence type="predicted"/>
<name>A0AA36C9K8_9BILA</name>
<dbReference type="Gene3D" id="1.10.472.10">
    <property type="entry name" value="Cyclin-like"/>
    <property type="match status" value="1"/>
</dbReference>
<dbReference type="InterPro" id="IPR036915">
    <property type="entry name" value="Cyclin-like_sf"/>
</dbReference>
<dbReference type="AlphaFoldDB" id="A0AA36C9K8"/>
<feature type="region of interest" description="Disordered" evidence="1">
    <location>
        <begin position="1"/>
        <end position="21"/>
    </location>
</feature>
<evidence type="ECO:0000313" key="3">
    <source>
        <dbReference type="EMBL" id="CAJ0564684.1"/>
    </source>
</evidence>
<dbReference type="SUPFAM" id="SSF47954">
    <property type="entry name" value="Cyclin-like"/>
    <property type="match status" value="1"/>
</dbReference>
<evidence type="ECO:0000256" key="1">
    <source>
        <dbReference type="SAM" id="MobiDB-lite"/>
    </source>
</evidence>